<evidence type="ECO:0000313" key="1">
    <source>
        <dbReference type="EMBL" id="KAF2841095.1"/>
    </source>
</evidence>
<dbReference type="EMBL" id="MU006091">
    <property type="protein sequence ID" value="KAF2841095.1"/>
    <property type="molecule type" value="Genomic_DNA"/>
</dbReference>
<organism evidence="1 2">
    <name type="scientific">Patellaria atrata CBS 101060</name>
    <dbReference type="NCBI Taxonomy" id="1346257"/>
    <lineage>
        <taxon>Eukaryota</taxon>
        <taxon>Fungi</taxon>
        <taxon>Dikarya</taxon>
        <taxon>Ascomycota</taxon>
        <taxon>Pezizomycotina</taxon>
        <taxon>Dothideomycetes</taxon>
        <taxon>Dothideomycetes incertae sedis</taxon>
        <taxon>Patellariales</taxon>
        <taxon>Patellariaceae</taxon>
        <taxon>Patellaria</taxon>
    </lineage>
</organism>
<feature type="non-terminal residue" evidence="1">
    <location>
        <position position="53"/>
    </location>
</feature>
<dbReference type="AlphaFoldDB" id="A0A9P4VT47"/>
<evidence type="ECO:0000313" key="2">
    <source>
        <dbReference type="Proteomes" id="UP000799429"/>
    </source>
</evidence>
<name>A0A9P4VT47_9PEZI</name>
<sequence length="53" mass="6233">TYDHRIRKIGHPVRSAILKPYIGLLVLRWVTTGESRLLYVFFFEFFFALGCGK</sequence>
<keyword evidence="2" id="KW-1185">Reference proteome</keyword>
<comment type="caution">
    <text evidence="1">The sequence shown here is derived from an EMBL/GenBank/DDBJ whole genome shotgun (WGS) entry which is preliminary data.</text>
</comment>
<accession>A0A9P4VT47</accession>
<reference evidence="1" key="1">
    <citation type="journal article" date="2020" name="Stud. Mycol.">
        <title>101 Dothideomycetes genomes: a test case for predicting lifestyles and emergence of pathogens.</title>
        <authorList>
            <person name="Haridas S."/>
            <person name="Albert R."/>
            <person name="Binder M."/>
            <person name="Bloem J."/>
            <person name="Labutti K."/>
            <person name="Salamov A."/>
            <person name="Andreopoulos B."/>
            <person name="Baker S."/>
            <person name="Barry K."/>
            <person name="Bills G."/>
            <person name="Bluhm B."/>
            <person name="Cannon C."/>
            <person name="Castanera R."/>
            <person name="Culley D."/>
            <person name="Daum C."/>
            <person name="Ezra D."/>
            <person name="Gonzalez J."/>
            <person name="Henrissat B."/>
            <person name="Kuo A."/>
            <person name="Liang C."/>
            <person name="Lipzen A."/>
            <person name="Lutzoni F."/>
            <person name="Magnuson J."/>
            <person name="Mondo S."/>
            <person name="Nolan M."/>
            <person name="Ohm R."/>
            <person name="Pangilinan J."/>
            <person name="Park H.-J."/>
            <person name="Ramirez L."/>
            <person name="Alfaro M."/>
            <person name="Sun H."/>
            <person name="Tritt A."/>
            <person name="Yoshinaga Y."/>
            <person name="Zwiers L.-H."/>
            <person name="Turgeon B."/>
            <person name="Goodwin S."/>
            <person name="Spatafora J."/>
            <person name="Crous P."/>
            <person name="Grigoriev I."/>
        </authorList>
    </citation>
    <scope>NUCLEOTIDE SEQUENCE</scope>
    <source>
        <strain evidence="1">CBS 101060</strain>
    </source>
</reference>
<feature type="non-terminal residue" evidence="1">
    <location>
        <position position="1"/>
    </location>
</feature>
<proteinExistence type="predicted"/>
<dbReference type="OrthoDB" id="3868412at2759"/>
<gene>
    <name evidence="1" type="ORF">M501DRAFT_903398</name>
</gene>
<protein>
    <submittedName>
        <fullName evidence="1">Uncharacterized protein</fullName>
    </submittedName>
</protein>
<dbReference type="Proteomes" id="UP000799429">
    <property type="component" value="Unassembled WGS sequence"/>
</dbReference>